<sequence length="69" mass="8066">MKVKKIDILPVTLEVEYKNPILGRLFASFAWLMLVRFKKFNLTMNNRTVCSFYRLIVPRFVKGGGVVEE</sequence>
<keyword evidence="1" id="KW-0812">Transmembrane</keyword>
<evidence type="ECO:0000313" key="3">
    <source>
        <dbReference type="Proteomes" id="UP000004756"/>
    </source>
</evidence>
<dbReference type="Proteomes" id="UP000004756">
    <property type="component" value="Unassembled WGS sequence"/>
</dbReference>
<gene>
    <name evidence="2" type="ORF">CLOSTASPAR_06293</name>
</gene>
<dbReference type="RefSeq" id="WP_007718975.1">
    <property type="nucleotide sequence ID" value="NZ_CP102272.1"/>
</dbReference>
<dbReference type="EMBL" id="ACCJ01000535">
    <property type="protein sequence ID" value="EEG51706.1"/>
    <property type="molecule type" value="Genomic_DNA"/>
</dbReference>
<accession>C0DAJ0</accession>
<evidence type="ECO:0000256" key="1">
    <source>
        <dbReference type="SAM" id="Phobius"/>
    </source>
</evidence>
<keyword evidence="3" id="KW-1185">Reference proteome</keyword>
<evidence type="ECO:0000313" key="2">
    <source>
        <dbReference type="EMBL" id="EEG51706.1"/>
    </source>
</evidence>
<keyword evidence="1" id="KW-1133">Transmembrane helix</keyword>
<keyword evidence="1" id="KW-0472">Membrane</keyword>
<reference evidence="2 3" key="1">
    <citation type="submission" date="2009-02" db="EMBL/GenBank/DDBJ databases">
        <title>Draft genome sequence of Clostridium asparagiforme (DSM 15981).</title>
        <authorList>
            <person name="Sudarsanam P."/>
            <person name="Ley R."/>
            <person name="Guruge J."/>
            <person name="Turnbaugh P.J."/>
            <person name="Mahowald M."/>
            <person name="Liep D."/>
            <person name="Gordon J."/>
        </authorList>
    </citation>
    <scope>NUCLEOTIDE SEQUENCE [LARGE SCALE GENOMIC DNA]</scope>
    <source>
        <strain evidence="2 3">DSM 15981</strain>
    </source>
</reference>
<proteinExistence type="predicted"/>
<organism evidence="2 3">
    <name type="scientific">[Clostridium] asparagiforme DSM 15981</name>
    <dbReference type="NCBI Taxonomy" id="518636"/>
    <lineage>
        <taxon>Bacteria</taxon>
        <taxon>Bacillati</taxon>
        <taxon>Bacillota</taxon>
        <taxon>Clostridia</taxon>
        <taxon>Lachnospirales</taxon>
        <taxon>Lachnospiraceae</taxon>
        <taxon>Enterocloster</taxon>
    </lineage>
</organism>
<feature type="transmembrane region" description="Helical" evidence="1">
    <location>
        <begin position="20"/>
        <end position="37"/>
    </location>
</feature>
<name>C0DAJ0_9FIRM</name>
<dbReference type="HOGENOM" id="CLU_2768397_0_0_9"/>
<protein>
    <submittedName>
        <fullName evidence="2">Uncharacterized protein</fullName>
    </submittedName>
</protein>
<dbReference type="AlphaFoldDB" id="C0DAJ0"/>
<comment type="caution">
    <text evidence="2">The sequence shown here is derived from an EMBL/GenBank/DDBJ whole genome shotgun (WGS) entry which is preliminary data.</text>
</comment>